<proteinExistence type="inferred from homology"/>
<evidence type="ECO:0000256" key="4">
    <source>
        <dbReference type="ARBA" id="ARBA00038321"/>
    </source>
</evidence>
<keyword evidence="7" id="KW-1185">Reference proteome</keyword>
<name>A0ABR4NPG5_9SACH</name>
<dbReference type="PANTHER" id="PTHR19857:SF19">
    <property type="entry name" value="26S PROTEASOME REGULATORY SUBUNIT RPN14"/>
    <property type="match status" value="1"/>
</dbReference>
<evidence type="ECO:0000313" key="6">
    <source>
        <dbReference type="EMBL" id="KAL3229997.1"/>
    </source>
</evidence>
<dbReference type="InterPro" id="IPR015943">
    <property type="entry name" value="WD40/YVTN_repeat-like_dom_sf"/>
</dbReference>
<evidence type="ECO:0000256" key="3">
    <source>
        <dbReference type="ARBA" id="ARBA00022942"/>
    </source>
</evidence>
<evidence type="ECO:0000256" key="5">
    <source>
        <dbReference type="PROSITE-ProRule" id="PRU00221"/>
    </source>
</evidence>
<dbReference type="InterPro" id="IPR019775">
    <property type="entry name" value="WD40_repeat_CS"/>
</dbReference>
<dbReference type="InterPro" id="IPR036322">
    <property type="entry name" value="WD40_repeat_dom_sf"/>
</dbReference>
<dbReference type="PROSITE" id="PS50082">
    <property type="entry name" value="WD_REPEATS_2"/>
    <property type="match status" value="2"/>
</dbReference>
<dbReference type="EMBL" id="JBEVYD010000010">
    <property type="protein sequence ID" value="KAL3229997.1"/>
    <property type="molecule type" value="Genomic_DNA"/>
</dbReference>
<dbReference type="InterPro" id="IPR001680">
    <property type="entry name" value="WD40_rpt"/>
</dbReference>
<dbReference type="GO" id="GO:0000502">
    <property type="term" value="C:proteasome complex"/>
    <property type="evidence" value="ECO:0007669"/>
    <property type="project" value="UniProtKB-KW"/>
</dbReference>
<dbReference type="SMART" id="SM00320">
    <property type="entry name" value="WD40"/>
    <property type="match status" value="3"/>
</dbReference>
<sequence>MAGEVIEVAHIQGDFEQAVQESGEFYINLDIAPDRIEEYRVKEEDGKFVVKHQDGGSGSFGKVRDGLYEAVLGGNRFQFRVPIQLIEEHALGNDEMCDLESGDATGEHIVIGDSRGSIVVYSSDWKRQLDLEQAHSSDVTVVKLFPSGEVILSGSNDMQLKIWSIADGSNPRTLRGHTGAITDAILIGKGRNILSASTDGSVRLWELGSGEMIHKFTRRENKLDSALCISLVSSEENTDTIYQPSPLEFGIGGKQVLIGHQSGTISLHHLASKKQVAQFPNAFMSPCTAVLTINDRLFLAGYENGTLALWDINQSDTYVQRLRIKNDYCVNRLYVHKEQIFIACGVDTVFSIVISGRELLTSTATMIVNSDSHITQFINIPNQEHDNLLLIGKWKYCSLYEY</sequence>
<keyword evidence="3 6" id="KW-0647">Proteasome</keyword>
<dbReference type="InterPro" id="IPR020472">
    <property type="entry name" value="WD40_PAC1"/>
</dbReference>
<organism evidence="6 7">
    <name type="scientific">Nakaseomyces bracarensis</name>
    <dbReference type="NCBI Taxonomy" id="273131"/>
    <lineage>
        <taxon>Eukaryota</taxon>
        <taxon>Fungi</taxon>
        <taxon>Dikarya</taxon>
        <taxon>Ascomycota</taxon>
        <taxon>Saccharomycotina</taxon>
        <taxon>Saccharomycetes</taxon>
        <taxon>Saccharomycetales</taxon>
        <taxon>Saccharomycetaceae</taxon>
        <taxon>Nakaseomyces</taxon>
    </lineage>
</organism>
<dbReference type="InterPro" id="IPR051179">
    <property type="entry name" value="WD_repeat_multifunction"/>
</dbReference>
<comment type="caution">
    <text evidence="6">The sequence shown here is derived from an EMBL/GenBank/DDBJ whole genome shotgun (WGS) entry which is preliminary data.</text>
</comment>
<evidence type="ECO:0000256" key="2">
    <source>
        <dbReference type="ARBA" id="ARBA00022737"/>
    </source>
</evidence>
<protein>
    <submittedName>
        <fullName evidence="6">26S proteasome regulatory subunit RPN14</fullName>
    </submittedName>
</protein>
<dbReference type="PROSITE" id="PS50294">
    <property type="entry name" value="WD_REPEATS_REGION"/>
    <property type="match status" value="2"/>
</dbReference>
<evidence type="ECO:0000256" key="1">
    <source>
        <dbReference type="ARBA" id="ARBA00022574"/>
    </source>
</evidence>
<dbReference type="Proteomes" id="UP001623330">
    <property type="component" value="Unassembled WGS sequence"/>
</dbReference>
<feature type="repeat" description="WD" evidence="5">
    <location>
        <begin position="174"/>
        <end position="215"/>
    </location>
</feature>
<dbReference type="PROSITE" id="PS00678">
    <property type="entry name" value="WD_REPEATS_1"/>
    <property type="match status" value="1"/>
</dbReference>
<gene>
    <name evidence="6" type="ORF">RNJ44_01360</name>
</gene>
<dbReference type="Pfam" id="PF00400">
    <property type="entry name" value="WD40"/>
    <property type="match status" value="2"/>
</dbReference>
<dbReference type="Gene3D" id="2.130.10.10">
    <property type="entry name" value="YVTN repeat-like/Quinoprotein amine dehydrogenase"/>
    <property type="match status" value="2"/>
</dbReference>
<feature type="repeat" description="WD" evidence="5">
    <location>
        <begin position="132"/>
        <end position="173"/>
    </location>
</feature>
<evidence type="ECO:0000313" key="7">
    <source>
        <dbReference type="Proteomes" id="UP001623330"/>
    </source>
</evidence>
<dbReference type="PRINTS" id="PR00320">
    <property type="entry name" value="GPROTEINBRPT"/>
</dbReference>
<comment type="similarity">
    <text evidence="4">Belongs to the WD repeat PAAF1/RPN14 family.</text>
</comment>
<dbReference type="SUPFAM" id="SSF50978">
    <property type="entry name" value="WD40 repeat-like"/>
    <property type="match status" value="1"/>
</dbReference>
<keyword evidence="2" id="KW-0677">Repeat</keyword>
<dbReference type="PANTHER" id="PTHR19857">
    <property type="entry name" value="MITOCHONDRIAL DIVISION PROTEIN 1-RELATED"/>
    <property type="match status" value="1"/>
</dbReference>
<accession>A0ABR4NPG5</accession>
<reference evidence="6 7" key="1">
    <citation type="submission" date="2024-05" db="EMBL/GenBank/DDBJ databases">
        <title>Long read based assembly of the Candida bracarensis genome reveals expanded adhesin content.</title>
        <authorList>
            <person name="Marcet-Houben M."/>
            <person name="Ksiezopolska E."/>
            <person name="Gabaldon T."/>
        </authorList>
    </citation>
    <scope>NUCLEOTIDE SEQUENCE [LARGE SCALE GENOMIC DNA]</scope>
    <source>
        <strain evidence="6 7">CBM6</strain>
    </source>
</reference>
<keyword evidence="1 5" id="KW-0853">WD repeat</keyword>